<keyword evidence="1" id="KW-0472">Membrane</keyword>
<name>A0A2M7RGB2_9BACT</name>
<accession>A0A2M7RGB2</accession>
<dbReference type="Proteomes" id="UP000230779">
    <property type="component" value="Unassembled WGS sequence"/>
</dbReference>
<keyword evidence="1" id="KW-0812">Transmembrane</keyword>
<dbReference type="EMBL" id="PFMD01000068">
    <property type="protein sequence ID" value="PIY95773.1"/>
    <property type="molecule type" value="Genomic_DNA"/>
</dbReference>
<dbReference type="AlphaFoldDB" id="A0A2M7RGB2"/>
<evidence type="ECO:0000313" key="3">
    <source>
        <dbReference type="Proteomes" id="UP000230779"/>
    </source>
</evidence>
<organism evidence="2 3">
    <name type="scientific">Candidatus Kerfeldbacteria bacterium CG_4_10_14_0_8_um_filter_42_10</name>
    <dbReference type="NCBI Taxonomy" id="2014248"/>
    <lineage>
        <taxon>Bacteria</taxon>
        <taxon>Candidatus Kerfeldiibacteriota</taxon>
    </lineage>
</organism>
<comment type="caution">
    <text evidence="2">The sequence shown here is derived from an EMBL/GenBank/DDBJ whole genome shotgun (WGS) entry which is preliminary data.</text>
</comment>
<sequence length="188" mass="21642">MKNRLTITIIFLFVFFAVLISVIIVVNKPAEPSINQNTNNEIAIGNANLNINVNEADYPDYPGYEKVFLPGYLLTCAEHVKVHALRNDNWEEVINDFSITDTYPAFYVNDQPNFSQCDVLICNKNEKPLYLHLVEYLKIGEKLAPNSTENFWPVFESKNLIGEIKVELDVYTDDQCQNKQRYSKIISI</sequence>
<proteinExistence type="predicted"/>
<keyword evidence="1" id="KW-1133">Transmembrane helix</keyword>
<evidence type="ECO:0000256" key="1">
    <source>
        <dbReference type="SAM" id="Phobius"/>
    </source>
</evidence>
<evidence type="ECO:0000313" key="2">
    <source>
        <dbReference type="EMBL" id="PIY95773.1"/>
    </source>
</evidence>
<feature type="transmembrane region" description="Helical" evidence="1">
    <location>
        <begin position="7"/>
        <end position="26"/>
    </location>
</feature>
<gene>
    <name evidence="2" type="ORF">COY66_05940</name>
</gene>
<reference evidence="2 3" key="1">
    <citation type="submission" date="2017-09" db="EMBL/GenBank/DDBJ databases">
        <title>Depth-based differentiation of microbial function through sediment-hosted aquifers and enrichment of novel symbionts in the deep terrestrial subsurface.</title>
        <authorList>
            <person name="Probst A.J."/>
            <person name="Ladd B."/>
            <person name="Jarett J.K."/>
            <person name="Geller-Mcgrath D.E."/>
            <person name="Sieber C.M."/>
            <person name="Emerson J.B."/>
            <person name="Anantharaman K."/>
            <person name="Thomas B.C."/>
            <person name="Malmstrom R."/>
            <person name="Stieglmeier M."/>
            <person name="Klingl A."/>
            <person name="Woyke T."/>
            <person name="Ryan C.M."/>
            <person name="Banfield J.F."/>
        </authorList>
    </citation>
    <scope>NUCLEOTIDE SEQUENCE [LARGE SCALE GENOMIC DNA]</scope>
    <source>
        <strain evidence="2">CG_4_10_14_0_8_um_filter_42_10</strain>
    </source>
</reference>
<protein>
    <submittedName>
        <fullName evidence="2">Uncharacterized protein</fullName>
    </submittedName>
</protein>